<dbReference type="PATRIC" id="fig|1618980.3.peg.114"/>
<dbReference type="PANTHER" id="PTHR43692">
    <property type="entry name" value="UDP-N-ACETYLMURAMOYLALANINE--D-GLUTAMATE LIGASE"/>
    <property type="match status" value="1"/>
</dbReference>
<evidence type="ECO:0000256" key="5">
    <source>
        <dbReference type="ARBA" id="ARBA00022741"/>
    </source>
</evidence>
<feature type="binding site" evidence="7">
    <location>
        <begin position="141"/>
        <end position="147"/>
    </location>
    <ligand>
        <name>ATP</name>
        <dbReference type="ChEBI" id="CHEBI:30616"/>
    </ligand>
</feature>
<keyword evidence="7 8" id="KW-0961">Cell wall biogenesis/degradation</keyword>
<dbReference type="GO" id="GO:0008764">
    <property type="term" value="F:UDP-N-acetylmuramoylalanine-D-glutamate ligase activity"/>
    <property type="evidence" value="ECO:0007669"/>
    <property type="project" value="UniProtKB-UniRule"/>
</dbReference>
<sequence length="498" mass="54881">MPKDFQKLEDFQDAVVTVMGLGRFKQGSGIGAAKWLLRQGAQIVVTDLKSEADLKSSVDLVTEWYSKYREQYPDRTIYAPVFILGQHREDDFTNVELVVKNPDVPKESDYVQLAEKNGVRVESDVSIFFHFYRHPIYGVTGTRGKSTTTVLIGEMLKKVHPKTVIAGNIMHSPLEELDWLLKEQAPVPVVLEMSSWLLDSLTHIDRGLDIAVLTNISEDHLDRYASFEAYIDSKKQVFKQQTPEQKAVLNYDHTIVRKVGEGVSSKKYWFSQKPLPAGTEGGFLDTKGDLYLRISGNERRLCHVSEWPALQGEHNFQNAMAATITASLAGVPDEALCETLKTFQGLDGVQQTVRELSGVTYINDTKSTSPDAVIAALKRFGNEKPRGAGSGSAGKHIIIIVGGKAKGFGFEEMAEWVRKSCHHVVYLEGVATDEIEKAVGPSIPASYASSMEGAVKAAQKIAHDGDLVLLSPGTASFGLFKNAYDRGGQFVEAVKNLV</sequence>
<keyword evidence="6 7" id="KW-0067">ATP-binding</keyword>
<dbReference type="GO" id="GO:0008360">
    <property type="term" value="P:regulation of cell shape"/>
    <property type="evidence" value="ECO:0007669"/>
    <property type="project" value="UniProtKB-KW"/>
</dbReference>
<dbReference type="Gene3D" id="3.40.50.720">
    <property type="entry name" value="NAD(P)-binding Rossmann-like Domain"/>
    <property type="match status" value="1"/>
</dbReference>
<dbReference type="GO" id="GO:0071555">
    <property type="term" value="P:cell wall organization"/>
    <property type="evidence" value="ECO:0007669"/>
    <property type="project" value="UniProtKB-KW"/>
</dbReference>
<dbReference type="SUPFAM" id="SSF51984">
    <property type="entry name" value="MurCD N-terminal domain"/>
    <property type="match status" value="1"/>
</dbReference>
<evidence type="ECO:0000256" key="7">
    <source>
        <dbReference type="HAMAP-Rule" id="MF_00639"/>
    </source>
</evidence>
<dbReference type="PANTHER" id="PTHR43692:SF1">
    <property type="entry name" value="UDP-N-ACETYLMURAMOYLALANINE--D-GLUTAMATE LIGASE"/>
    <property type="match status" value="1"/>
</dbReference>
<comment type="caution">
    <text evidence="11">The sequence shown here is derived from an EMBL/GenBank/DDBJ whole genome shotgun (WGS) entry which is preliminary data.</text>
</comment>
<dbReference type="Pfam" id="PF08245">
    <property type="entry name" value="Mur_ligase_M"/>
    <property type="match status" value="1"/>
</dbReference>
<keyword evidence="7 8" id="KW-0573">Peptidoglycan synthesis</keyword>
<evidence type="ECO:0000256" key="8">
    <source>
        <dbReference type="RuleBase" id="RU003664"/>
    </source>
</evidence>
<keyword evidence="7 8" id="KW-0133">Cell shape</keyword>
<gene>
    <name evidence="7" type="primary">murD</name>
    <name evidence="11" type="ORF">UY77_C0004G0005</name>
</gene>
<feature type="domain" description="Mur ligase C-terminal" evidence="9">
    <location>
        <begin position="351"/>
        <end position="472"/>
    </location>
</feature>
<dbReference type="InterPro" id="IPR036615">
    <property type="entry name" value="Mur_ligase_C_dom_sf"/>
</dbReference>
<dbReference type="Gene3D" id="3.40.1190.10">
    <property type="entry name" value="Mur-like, catalytic domain"/>
    <property type="match status" value="1"/>
</dbReference>
<evidence type="ECO:0000256" key="3">
    <source>
        <dbReference type="ARBA" id="ARBA00022490"/>
    </source>
</evidence>
<evidence type="ECO:0000256" key="4">
    <source>
        <dbReference type="ARBA" id="ARBA00022598"/>
    </source>
</evidence>
<dbReference type="HAMAP" id="MF_00639">
    <property type="entry name" value="MurD"/>
    <property type="match status" value="1"/>
</dbReference>
<dbReference type="InterPro" id="IPR013221">
    <property type="entry name" value="Mur_ligase_cen"/>
</dbReference>
<dbReference type="Proteomes" id="UP000034711">
    <property type="component" value="Unassembled WGS sequence"/>
</dbReference>
<dbReference type="GO" id="GO:0005737">
    <property type="term" value="C:cytoplasm"/>
    <property type="evidence" value="ECO:0007669"/>
    <property type="project" value="UniProtKB-SubCell"/>
</dbReference>
<evidence type="ECO:0000259" key="10">
    <source>
        <dbReference type="Pfam" id="PF08245"/>
    </source>
</evidence>
<dbReference type="AlphaFoldDB" id="A0A0G2AKQ5"/>
<evidence type="ECO:0000313" key="11">
    <source>
        <dbReference type="EMBL" id="KKW33184.1"/>
    </source>
</evidence>
<dbReference type="InterPro" id="IPR005762">
    <property type="entry name" value="MurD"/>
</dbReference>
<keyword evidence="7 8" id="KW-0132">Cell division</keyword>
<organism evidence="11 12">
    <name type="scientific">Candidatus Uhrbacteria bacterium GW2011_GWA2_53_10</name>
    <dbReference type="NCBI Taxonomy" id="1618980"/>
    <lineage>
        <taxon>Bacteria</taxon>
        <taxon>Candidatus Uhriibacteriota</taxon>
    </lineage>
</organism>
<comment type="similarity">
    <text evidence="7">Belongs to the MurCDEF family.</text>
</comment>
<keyword evidence="5 7" id="KW-0547">Nucleotide-binding</keyword>
<comment type="pathway">
    <text evidence="2 7 8">Cell wall biogenesis; peptidoglycan biosynthesis.</text>
</comment>
<protein>
    <recommendedName>
        <fullName evidence="7 8">UDP-N-acetylmuramoylalanine--D-glutamate ligase</fullName>
        <ecNumber evidence="7 8">6.3.2.9</ecNumber>
    </recommendedName>
    <alternativeName>
        <fullName evidence="7">D-glutamic acid-adding enzyme</fullName>
    </alternativeName>
    <alternativeName>
        <fullName evidence="7">UDP-N-acetylmuramoyl-L-alanyl-D-glutamate synthetase</fullName>
    </alternativeName>
</protein>
<keyword evidence="4 7" id="KW-0436">Ligase</keyword>
<dbReference type="SUPFAM" id="SSF53244">
    <property type="entry name" value="MurD-like peptide ligases, peptide-binding domain"/>
    <property type="match status" value="1"/>
</dbReference>
<dbReference type="InterPro" id="IPR004101">
    <property type="entry name" value="Mur_ligase_C"/>
</dbReference>
<dbReference type="UniPathway" id="UPA00219"/>
<comment type="function">
    <text evidence="7 8">Cell wall formation. Catalyzes the addition of glutamate to the nucleotide precursor UDP-N-acetylmuramoyl-L-alanine (UMA).</text>
</comment>
<evidence type="ECO:0000256" key="2">
    <source>
        <dbReference type="ARBA" id="ARBA00004752"/>
    </source>
</evidence>
<evidence type="ECO:0000259" key="9">
    <source>
        <dbReference type="Pfam" id="PF02875"/>
    </source>
</evidence>
<comment type="catalytic activity">
    <reaction evidence="7 8">
        <text>UDP-N-acetyl-alpha-D-muramoyl-L-alanine + D-glutamate + ATP = UDP-N-acetyl-alpha-D-muramoyl-L-alanyl-D-glutamate + ADP + phosphate + H(+)</text>
        <dbReference type="Rhea" id="RHEA:16429"/>
        <dbReference type="ChEBI" id="CHEBI:15378"/>
        <dbReference type="ChEBI" id="CHEBI:29986"/>
        <dbReference type="ChEBI" id="CHEBI:30616"/>
        <dbReference type="ChEBI" id="CHEBI:43474"/>
        <dbReference type="ChEBI" id="CHEBI:83898"/>
        <dbReference type="ChEBI" id="CHEBI:83900"/>
        <dbReference type="ChEBI" id="CHEBI:456216"/>
        <dbReference type="EC" id="6.3.2.9"/>
    </reaction>
</comment>
<dbReference type="SUPFAM" id="SSF53623">
    <property type="entry name" value="MurD-like peptide ligases, catalytic domain"/>
    <property type="match status" value="1"/>
</dbReference>
<reference evidence="11 12" key="1">
    <citation type="journal article" date="2015" name="Nature">
        <title>rRNA introns, odd ribosomes, and small enigmatic genomes across a large radiation of phyla.</title>
        <authorList>
            <person name="Brown C.T."/>
            <person name="Hug L.A."/>
            <person name="Thomas B.C."/>
            <person name="Sharon I."/>
            <person name="Castelle C.J."/>
            <person name="Singh A."/>
            <person name="Wilkins M.J."/>
            <person name="Williams K.H."/>
            <person name="Banfield J.F."/>
        </authorList>
    </citation>
    <scope>NUCLEOTIDE SEQUENCE [LARGE SCALE GENOMIC DNA]</scope>
</reference>
<accession>A0A0G2AKQ5</accession>
<name>A0A0G2AKQ5_9BACT</name>
<evidence type="ECO:0000256" key="1">
    <source>
        <dbReference type="ARBA" id="ARBA00004496"/>
    </source>
</evidence>
<comment type="subcellular location">
    <subcellularLocation>
        <location evidence="1 7 8">Cytoplasm</location>
    </subcellularLocation>
</comment>
<dbReference type="InterPro" id="IPR036565">
    <property type="entry name" value="Mur-like_cat_sf"/>
</dbReference>
<evidence type="ECO:0000313" key="12">
    <source>
        <dbReference type="Proteomes" id="UP000034711"/>
    </source>
</evidence>
<dbReference type="EMBL" id="LCRI01000004">
    <property type="protein sequence ID" value="KKW33184.1"/>
    <property type="molecule type" value="Genomic_DNA"/>
</dbReference>
<dbReference type="Gene3D" id="3.90.190.20">
    <property type="entry name" value="Mur ligase, C-terminal domain"/>
    <property type="match status" value="1"/>
</dbReference>
<feature type="domain" description="Mur ligase central" evidence="10">
    <location>
        <begin position="139"/>
        <end position="325"/>
    </location>
</feature>
<keyword evidence="3 7" id="KW-0963">Cytoplasm</keyword>
<dbReference type="EC" id="6.3.2.9" evidence="7 8"/>
<keyword evidence="7 8" id="KW-0131">Cell cycle</keyword>
<dbReference type="NCBIfam" id="TIGR01087">
    <property type="entry name" value="murD"/>
    <property type="match status" value="1"/>
</dbReference>
<dbReference type="GO" id="GO:0005524">
    <property type="term" value="F:ATP binding"/>
    <property type="evidence" value="ECO:0007669"/>
    <property type="project" value="UniProtKB-UniRule"/>
</dbReference>
<evidence type="ECO:0000256" key="6">
    <source>
        <dbReference type="ARBA" id="ARBA00022840"/>
    </source>
</evidence>
<dbReference type="GO" id="GO:0009252">
    <property type="term" value="P:peptidoglycan biosynthetic process"/>
    <property type="evidence" value="ECO:0007669"/>
    <property type="project" value="UniProtKB-UniRule"/>
</dbReference>
<dbReference type="Pfam" id="PF02875">
    <property type="entry name" value="Mur_ligase_C"/>
    <property type="match status" value="1"/>
</dbReference>
<proteinExistence type="inferred from homology"/>
<dbReference type="GO" id="GO:0051301">
    <property type="term" value="P:cell division"/>
    <property type="evidence" value="ECO:0007669"/>
    <property type="project" value="UniProtKB-KW"/>
</dbReference>